<dbReference type="EMBL" id="JBBPBM010000013">
    <property type="protein sequence ID" value="KAK8561415.1"/>
    <property type="molecule type" value="Genomic_DNA"/>
</dbReference>
<dbReference type="PANTHER" id="PTHR11439:SF440">
    <property type="entry name" value="INTEGRASE CATALYTIC DOMAIN-CONTAINING PROTEIN"/>
    <property type="match status" value="1"/>
</dbReference>
<proteinExistence type="predicted"/>
<keyword evidence="2" id="KW-1185">Reference proteome</keyword>
<evidence type="ECO:0008006" key="3">
    <source>
        <dbReference type="Google" id="ProtNLM"/>
    </source>
</evidence>
<evidence type="ECO:0000313" key="1">
    <source>
        <dbReference type="EMBL" id="KAK8561415.1"/>
    </source>
</evidence>
<organism evidence="1 2">
    <name type="scientific">Hibiscus sabdariffa</name>
    <name type="common">roselle</name>
    <dbReference type="NCBI Taxonomy" id="183260"/>
    <lineage>
        <taxon>Eukaryota</taxon>
        <taxon>Viridiplantae</taxon>
        <taxon>Streptophyta</taxon>
        <taxon>Embryophyta</taxon>
        <taxon>Tracheophyta</taxon>
        <taxon>Spermatophyta</taxon>
        <taxon>Magnoliopsida</taxon>
        <taxon>eudicotyledons</taxon>
        <taxon>Gunneridae</taxon>
        <taxon>Pentapetalae</taxon>
        <taxon>rosids</taxon>
        <taxon>malvids</taxon>
        <taxon>Malvales</taxon>
        <taxon>Malvaceae</taxon>
        <taxon>Malvoideae</taxon>
        <taxon>Hibiscus</taxon>
    </lineage>
</organism>
<dbReference type="PANTHER" id="PTHR11439">
    <property type="entry name" value="GAG-POL-RELATED RETROTRANSPOSON"/>
    <property type="match status" value="1"/>
</dbReference>
<name>A0ABR2EHE0_9ROSI</name>
<dbReference type="CDD" id="cd09272">
    <property type="entry name" value="RNase_HI_RT_Ty1"/>
    <property type="match status" value="1"/>
</dbReference>
<reference evidence="1 2" key="1">
    <citation type="journal article" date="2024" name="G3 (Bethesda)">
        <title>Genome assembly of Hibiscus sabdariffa L. provides insights into metabolisms of medicinal natural products.</title>
        <authorList>
            <person name="Kim T."/>
        </authorList>
    </citation>
    <scope>NUCLEOTIDE SEQUENCE [LARGE SCALE GENOMIC DNA]</scope>
    <source>
        <strain evidence="1">TK-2024</strain>
        <tissue evidence="1">Old leaves</tissue>
    </source>
</reference>
<accession>A0ABR2EHE0</accession>
<comment type="caution">
    <text evidence="1">The sequence shown here is derived from an EMBL/GenBank/DDBJ whole genome shotgun (WGS) entry which is preliminary data.</text>
</comment>
<protein>
    <recommendedName>
        <fullName evidence="3">Retrovirus-related Pol polyprotein from transposon TNT 1-94</fullName>
    </recommendedName>
</protein>
<evidence type="ECO:0000313" key="2">
    <source>
        <dbReference type="Proteomes" id="UP001472677"/>
    </source>
</evidence>
<sequence length="126" mass="14773">MQGSCENHWKEIVRVLRYLKYTRNYGLHYSRDPDVVEGYSDACWISNIQYTKETCGYVFSLGGGVVSWKSSRQMVINRSIMEHEFLDLDMSGEKGGWLRNLLKDIPERPKLLPMIYIHCDDQEEFG</sequence>
<dbReference type="Proteomes" id="UP001472677">
    <property type="component" value="Unassembled WGS sequence"/>
</dbReference>
<gene>
    <name evidence="1" type="ORF">V6N12_048486</name>
</gene>